<gene>
    <name evidence="2" type="ORF">PCOR1329_LOCUS31150</name>
</gene>
<feature type="non-terminal residue" evidence="2">
    <location>
        <position position="1"/>
    </location>
</feature>
<evidence type="ECO:0000313" key="3">
    <source>
        <dbReference type="Proteomes" id="UP001189429"/>
    </source>
</evidence>
<dbReference type="EMBL" id="CAUYUJ010012202">
    <property type="protein sequence ID" value="CAK0833439.1"/>
    <property type="molecule type" value="Genomic_DNA"/>
</dbReference>
<feature type="compositionally biased region" description="Basic and acidic residues" evidence="1">
    <location>
        <begin position="928"/>
        <end position="939"/>
    </location>
</feature>
<accession>A0ABN9SNL4</accession>
<evidence type="ECO:0000256" key="1">
    <source>
        <dbReference type="SAM" id="MobiDB-lite"/>
    </source>
</evidence>
<keyword evidence="3" id="KW-1185">Reference proteome</keyword>
<evidence type="ECO:0000313" key="2">
    <source>
        <dbReference type="EMBL" id="CAK0833439.1"/>
    </source>
</evidence>
<reference evidence="2" key="1">
    <citation type="submission" date="2023-10" db="EMBL/GenBank/DDBJ databases">
        <authorList>
            <person name="Chen Y."/>
            <person name="Shah S."/>
            <person name="Dougan E. K."/>
            <person name="Thang M."/>
            <person name="Chan C."/>
        </authorList>
    </citation>
    <scope>NUCLEOTIDE SEQUENCE [LARGE SCALE GENOMIC DNA]</scope>
</reference>
<protein>
    <submittedName>
        <fullName evidence="2">Uncharacterized protein</fullName>
    </submittedName>
</protein>
<proteinExistence type="predicted"/>
<sequence>GAMAMTTIVPHNRGQPCHDDDDDVMWDDRYPHVRVRWPDLVGITMQQGVTQLYCVTESIWNPAAVETVDGLVWTCDRSPFNKRGDAASVQSRKRSVEKVGILNVRAGPWVVPRGEIDITVYADKASKTTKTVTLQRYNLLHWATLYEGLQAAVNDDGNAGNSVVEASLRDGLQNYKVFYKRTPAYVQEYLVDVGNETNDEQSSRTALQKKKLYEWSVASLGQRQYAEKGFEVAESTFVNRWRSSHQHDQSLSAYKEAEHKDNVLPSGKRVWDAVWEQSQASVDWMHPAINGKHWEVIDNFVHCMKIVKKGFPGYAVDLFLLSLPRIPTAVAGVSTFLPQGLGTSKLHCLTELHVENLLLPMEGSTALKDVGAARVEASDKKKAHKRCDADAINSMKYISMYATSTGSVCLYSQPSGQKQTVITKWSILRKIMKTDAYRRSQLQPRPTDPDFNVGETLDAAPIQDDVHAPPEGMISDYLPVVGGIVAHLKKHPPDDEESWKTMVAQGVGAVVMSSMAKIYRDKGCSPGAASKYVVEAAADFALTLLPFNVDVDFEKLLRAIKDMKSDVPEACQQLVIFQGKGFLKPKSTRWNLAIRVVCETGQVRTPSGAQVIGNEVIKVLEVCKDSFKFCSGAQDEEPWVVGTEATYNLAFHDALDKLYGAVLTFVAHDTAALENDAEKCNFSVPKSHDMFPEQKQAVLNEIVKCWEATYPGFNIVKLAGRCVKGEASPADVMEVGLRLSMPAPPAGAGAGGAAAAASSGDLPAEVTCEDDEDKTYYVDQWFKKACEAEVGIEKEVELKPPGAGAVASPPFSAVFLRHLINQVQEKLFPLHLDPKLQGVGLEKLVLEQKAHSSSTAMVIKQSEPGDVQLNFRGSVVEYEETRGLSESSLLHLGSSNGVSLFLNGSRFQNFERSDFNLAWLVKVAPDKKADDSSSHAPEVKKRKSNKKEAPPVITHKLAFESVEFDLVDPRTEQVYAFSFKKPLLVPNPDLTDDQKIGELLREKAVGVGDVIAKKMPK</sequence>
<name>A0ABN9SNL4_9DINO</name>
<comment type="caution">
    <text evidence="2">The sequence shown here is derived from an EMBL/GenBank/DDBJ whole genome shotgun (WGS) entry which is preliminary data.</text>
</comment>
<dbReference type="Proteomes" id="UP001189429">
    <property type="component" value="Unassembled WGS sequence"/>
</dbReference>
<feature type="region of interest" description="Disordered" evidence="1">
    <location>
        <begin position="928"/>
        <end position="948"/>
    </location>
</feature>
<feature type="non-terminal residue" evidence="2">
    <location>
        <position position="1017"/>
    </location>
</feature>
<organism evidence="2 3">
    <name type="scientific">Prorocentrum cordatum</name>
    <dbReference type="NCBI Taxonomy" id="2364126"/>
    <lineage>
        <taxon>Eukaryota</taxon>
        <taxon>Sar</taxon>
        <taxon>Alveolata</taxon>
        <taxon>Dinophyceae</taxon>
        <taxon>Prorocentrales</taxon>
        <taxon>Prorocentraceae</taxon>
        <taxon>Prorocentrum</taxon>
    </lineage>
</organism>